<dbReference type="Gene3D" id="3.30.230.10">
    <property type="match status" value="1"/>
</dbReference>
<evidence type="ECO:0000256" key="2">
    <source>
        <dbReference type="ARBA" id="ARBA00022741"/>
    </source>
</evidence>
<dbReference type="InterPro" id="IPR020568">
    <property type="entry name" value="Ribosomal_Su5_D2-typ_SF"/>
</dbReference>
<keyword evidence="8" id="KW-1185">Reference proteome</keyword>
<dbReference type="KEGG" id="sman:C12CBH8_18970"/>
<name>A0A7I8D350_9FIRM</name>
<keyword evidence="2" id="KW-0547">Nucleotide-binding</keyword>
<comment type="function">
    <text evidence="1">Abolishes the inhibitory effect of tetracyclin on protein synthesis by a non-covalent modification of the ribosomes.</text>
</comment>
<dbReference type="Gene3D" id="3.40.50.300">
    <property type="entry name" value="P-loop containing nucleotide triphosphate hydrolases"/>
    <property type="match status" value="1"/>
</dbReference>
<dbReference type="SMART" id="SM00889">
    <property type="entry name" value="EFG_IV"/>
    <property type="match status" value="1"/>
</dbReference>
<dbReference type="GO" id="GO:0006412">
    <property type="term" value="P:translation"/>
    <property type="evidence" value="ECO:0007669"/>
    <property type="project" value="UniProtKB-KW"/>
</dbReference>
<evidence type="ECO:0000256" key="5">
    <source>
        <dbReference type="ARBA" id="ARBA00023251"/>
    </source>
</evidence>
<evidence type="ECO:0000256" key="1">
    <source>
        <dbReference type="ARBA" id="ARBA00003987"/>
    </source>
</evidence>
<evidence type="ECO:0000313" key="8">
    <source>
        <dbReference type="Proteomes" id="UP000593890"/>
    </source>
</evidence>
<dbReference type="SUPFAM" id="SSF54211">
    <property type="entry name" value="Ribosomal protein S5 domain 2-like"/>
    <property type="match status" value="1"/>
</dbReference>
<sequence length="656" mass="73649">MRKTIGVLAHVDAGKTTFSEQILYHTQAIRTCGRVDHQNTFLDGHAIERQRGITIFSDQAPFTYQGHEYTLIDTPGHVDFSAEMERSIQVMDCAVVVVSCVEGVQGHTRTVWKLLRQWGIPTLFFLNKMDRQGADPDGVMEQLRNKLSTGCVDFGTDFHHGRPGDRLVEQVAELDDGLLEKYLETGISERDFTAAVRNMVKQGQLFPCFVGSALLDQGIEDFLEDLDFLIQGDEKEDPPLEGPFGGIVYKCRHDANGNRVMFLKVTSGQLRAKDEIVCRLPDGNVRREKINELRLCHGLKYTPLDVAKAGDLCAVTGLSGIQPGDGVGCVTEHPHYQTTPTLSAKVLWGETVPAKDVLKIFRLLEEEDPMLHVQWEEEQGEIQVRIMGPIQLEVLGAEVKQRFGLEVSFGPCRILYRETIATSAVGYGHFEPLRHYAEVHVKLEPGRRGSGITFESRCSSDLLDAHYQRLIETHVFERQHKGILTGSVLTDVHITLLAGRAHLKHTEGGDFRQATYRAIRQGLEQAQPILLEPYYAFQVEAEPEQLGRILADAERMRCQFDPPELTEDRAVVTGRGPVSTLMEYSRELAAFTRGHGQISLTFDGYEPCHNTQEVVESIGYDKDRDVQNTSDSVFCSHGAGFPVKWYEVKDYIHIKG</sequence>
<evidence type="ECO:0000259" key="6">
    <source>
        <dbReference type="PROSITE" id="PS51722"/>
    </source>
</evidence>
<reference evidence="8" key="1">
    <citation type="submission" date="2020-07" db="EMBL/GenBank/DDBJ databases">
        <title>Complete genome sequencing of Clostridia bacterium strain 12CBH8.</title>
        <authorList>
            <person name="Sakamoto M."/>
            <person name="Murakami T."/>
            <person name="Mori H."/>
        </authorList>
    </citation>
    <scope>NUCLEOTIDE SEQUENCE [LARGE SCALE GENOMIC DNA]</scope>
    <source>
        <strain evidence="8">12CBH8</strain>
    </source>
</reference>
<protein>
    <submittedName>
        <fullName evidence="7">Tetracycline resistance protein</fullName>
    </submittedName>
</protein>
<dbReference type="Pfam" id="PF00679">
    <property type="entry name" value="EFG_C"/>
    <property type="match status" value="1"/>
</dbReference>
<proteinExistence type="predicted"/>
<dbReference type="SUPFAM" id="SSF54980">
    <property type="entry name" value="EF-G C-terminal domain-like"/>
    <property type="match status" value="2"/>
</dbReference>
<evidence type="ECO:0000256" key="3">
    <source>
        <dbReference type="ARBA" id="ARBA00022917"/>
    </source>
</evidence>
<dbReference type="GO" id="GO:0046677">
    <property type="term" value="P:response to antibiotic"/>
    <property type="evidence" value="ECO:0007669"/>
    <property type="project" value="UniProtKB-KW"/>
</dbReference>
<dbReference type="InterPro" id="IPR009000">
    <property type="entry name" value="Transl_B-barrel_sf"/>
</dbReference>
<dbReference type="GO" id="GO:0032790">
    <property type="term" value="P:ribosome disassembly"/>
    <property type="evidence" value="ECO:0007669"/>
    <property type="project" value="TreeGrafter"/>
</dbReference>
<dbReference type="InterPro" id="IPR035647">
    <property type="entry name" value="EFG_III/V"/>
</dbReference>
<feature type="domain" description="Tr-type G" evidence="6">
    <location>
        <begin position="1"/>
        <end position="240"/>
    </location>
</feature>
<keyword evidence="3" id="KW-0648">Protein biosynthesis</keyword>
<dbReference type="InterPro" id="IPR000795">
    <property type="entry name" value="T_Tr_GTP-bd_dom"/>
</dbReference>
<dbReference type="NCBIfam" id="TIGR00231">
    <property type="entry name" value="small_GTP"/>
    <property type="match status" value="1"/>
</dbReference>
<dbReference type="Pfam" id="PF00009">
    <property type="entry name" value="GTP_EFTU"/>
    <property type="match status" value="1"/>
</dbReference>
<gene>
    <name evidence="7" type="primary">tet(M)</name>
    <name evidence="7" type="ORF">C12CBH8_18970</name>
</gene>
<dbReference type="InterPro" id="IPR053905">
    <property type="entry name" value="EF-G-like_DII"/>
</dbReference>
<dbReference type="InterPro" id="IPR005225">
    <property type="entry name" value="Small_GTP-bd"/>
</dbReference>
<accession>A0A7I8D350</accession>
<dbReference type="PRINTS" id="PR00315">
    <property type="entry name" value="ELONGATNFCT"/>
</dbReference>
<dbReference type="Pfam" id="PF22042">
    <property type="entry name" value="EF-G_D2"/>
    <property type="match status" value="1"/>
</dbReference>
<dbReference type="InterPro" id="IPR000640">
    <property type="entry name" value="EFG_V-like"/>
</dbReference>
<dbReference type="PANTHER" id="PTHR43261">
    <property type="entry name" value="TRANSLATION ELONGATION FACTOR G-RELATED"/>
    <property type="match status" value="1"/>
</dbReference>
<dbReference type="GO" id="GO:0003924">
    <property type="term" value="F:GTPase activity"/>
    <property type="evidence" value="ECO:0007669"/>
    <property type="project" value="InterPro"/>
</dbReference>
<dbReference type="InterPro" id="IPR035650">
    <property type="entry name" value="Tet_C"/>
</dbReference>
<dbReference type="Proteomes" id="UP000593890">
    <property type="component" value="Chromosome"/>
</dbReference>
<dbReference type="PROSITE" id="PS51722">
    <property type="entry name" value="G_TR_2"/>
    <property type="match status" value="1"/>
</dbReference>
<dbReference type="Pfam" id="PF03764">
    <property type="entry name" value="EFG_IV"/>
    <property type="match status" value="1"/>
</dbReference>
<dbReference type="SUPFAM" id="SSF50447">
    <property type="entry name" value="Translation proteins"/>
    <property type="match status" value="1"/>
</dbReference>
<dbReference type="SMART" id="SM00838">
    <property type="entry name" value="EFG_C"/>
    <property type="match status" value="1"/>
</dbReference>
<dbReference type="InterPro" id="IPR005517">
    <property type="entry name" value="Transl_elong_EFG/EF2_IV"/>
</dbReference>
<dbReference type="PANTHER" id="PTHR43261:SF1">
    <property type="entry name" value="RIBOSOME-RELEASING FACTOR 2, MITOCHONDRIAL"/>
    <property type="match status" value="1"/>
</dbReference>
<dbReference type="InterPro" id="IPR027417">
    <property type="entry name" value="P-loop_NTPase"/>
</dbReference>
<dbReference type="Gene3D" id="3.30.70.240">
    <property type="match status" value="1"/>
</dbReference>
<evidence type="ECO:0000313" key="7">
    <source>
        <dbReference type="EMBL" id="BCI61258.1"/>
    </source>
</evidence>
<dbReference type="GO" id="GO:0005525">
    <property type="term" value="F:GTP binding"/>
    <property type="evidence" value="ECO:0007669"/>
    <property type="project" value="UniProtKB-KW"/>
</dbReference>
<dbReference type="PRINTS" id="PR01037">
    <property type="entry name" value="TCRTETOQM"/>
</dbReference>
<dbReference type="Gene3D" id="2.40.30.10">
    <property type="entry name" value="Translation factors"/>
    <property type="match status" value="1"/>
</dbReference>
<dbReference type="Pfam" id="PF14492">
    <property type="entry name" value="EFG_III"/>
    <property type="match status" value="1"/>
</dbReference>
<keyword evidence="5" id="KW-0046">Antibiotic resistance</keyword>
<keyword evidence="4" id="KW-0342">GTP-binding</keyword>
<dbReference type="Gene3D" id="3.30.70.870">
    <property type="entry name" value="Elongation Factor G (Translational Gtpase), domain 3"/>
    <property type="match status" value="1"/>
</dbReference>
<dbReference type="InterPro" id="IPR041095">
    <property type="entry name" value="EFG_II"/>
</dbReference>
<organism evidence="7 8">
    <name type="scientific">Solibaculum mannosilyticum</name>
    <dbReference type="NCBI Taxonomy" id="2780922"/>
    <lineage>
        <taxon>Bacteria</taxon>
        <taxon>Bacillati</taxon>
        <taxon>Bacillota</taxon>
        <taxon>Clostridia</taxon>
        <taxon>Eubacteriales</taxon>
        <taxon>Oscillospiraceae</taxon>
        <taxon>Solibaculum</taxon>
    </lineage>
</organism>
<evidence type="ECO:0000256" key="4">
    <source>
        <dbReference type="ARBA" id="ARBA00023134"/>
    </source>
</evidence>
<dbReference type="RefSeq" id="WP_090265266.1">
    <property type="nucleotide sequence ID" value="NZ_AP023321.1"/>
</dbReference>
<dbReference type="CDD" id="cd03711">
    <property type="entry name" value="Tet_C"/>
    <property type="match status" value="1"/>
</dbReference>
<dbReference type="AlphaFoldDB" id="A0A7I8D350"/>
<dbReference type="SUPFAM" id="SSF52540">
    <property type="entry name" value="P-loop containing nucleoside triphosphate hydrolases"/>
    <property type="match status" value="1"/>
</dbReference>
<dbReference type="EMBL" id="AP023321">
    <property type="protein sequence ID" value="BCI61258.1"/>
    <property type="molecule type" value="Genomic_DNA"/>
</dbReference>
<dbReference type="InterPro" id="IPR014721">
    <property type="entry name" value="Ribsml_uS5_D2-typ_fold_subgr"/>
</dbReference>